<dbReference type="AlphaFoldDB" id="A0AAE1ZGE9"/>
<dbReference type="InterPro" id="IPR001623">
    <property type="entry name" value="DnaJ_domain"/>
</dbReference>
<dbReference type="EMBL" id="JALJAT010000002">
    <property type="protein sequence ID" value="KAK4472822.1"/>
    <property type="molecule type" value="Genomic_DNA"/>
</dbReference>
<evidence type="ECO:0000256" key="1">
    <source>
        <dbReference type="ARBA" id="ARBA00022729"/>
    </source>
</evidence>
<feature type="compositionally biased region" description="Low complexity" evidence="2">
    <location>
        <begin position="334"/>
        <end position="348"/>
    </location>
</feature>
<proteinExistence type="predicted"/>
<name>A0AAE1ZGE9_SCHME</name>
<organism evidence="4 5">
    <name type="scientific">Schistosoma mekongi</name>
    <name type="common">Parasitic worm</name>
    <dbReference type="NCBI Taxonomy" id="38744"/>
    <lineage>
        <taxon>Eukaryota</taxon>
        <taxon>Metazoa</taxon>
        <taxon>Spiralia</taxon>
        <taxon>Lophotrochozoa</taxon>
        <taxon>Platyhelminthes</taxon>
        <taxon>Trematoda</taxon>
        <taxon>Digenea</taxon>
        <taxon>Strigeidida</taxon>
        <taxon>Schistosomatoidea</taxon>
        <taxon>Schistosomatidae</taxon>
        <taxon>Schistosoma</taxon>
    </lineage>
</organism>
<dbReference type="SMART" id="SM00271">
    <property type="entry name" value="DnaJ"/>
    <property type="match status" value="1"/>
</dbReference>
<dbReference type="GO" id="GO:0051082">
    <property type="term" value="F:unfolded protein binding"/>
    <property type="evidence" value="ECO:0007669"/>
    <property type="project" value="InterPro"/>
</dbReference>
<evidence type="ECO:0000313" key="5">
    <source>
        <dbReference type="Proteomes" id="UP001292079"/>
    </source>
</evidence>
<comment type="caution">
    <text evidence="4">The sequence shown here is derived from an EMBL/GenBank/DDBJ whole genome shotgun (WGS) entry which is preliminary data.</text>
</comment>
<reference evidence="4" key="1">
    <citation type="submission" date="2022-04" db="EMBL/GenBank/DDBJ databases">
        <authorList>
            <person name="Xu L."/>
            <person name="Lv Z."/>
        </authorList>
    </citation>
    <scope>NUCLEOTIDE SEQUENCE</scope>
    <source>
        <strain evidence="4">LV_2022a</strain>
    </source>
</reference>
<reference evidence="4" key="2">
    <citation type="journal article" date="2023" name="Infect Dis Poverty">
        <title>Chromosome-scale genome of the human blood fluke Schistosoma mekongi and its implications for public health.</title>
        <authorList>
            <person name="Zhou M."/>
            <person name="Xu L."/>
            <person name="Xu D."/>
            <person name="Chen W."/>
            <person name="Khan J."/>
            <person name="Hu Y."/>
            <person name="Huang H."/>
            <person name="Wei H."/>
            <person name="Zhang Y."/>
            <person name="Chusongsang P."/>
            <person name="Tanasarnprasert K."/>
            <person name="Hu X."/>
            <person name="Limpanont Y."/>
            <person name="Lv Z."/>
        </authorList>
    </citation>
    <scope>NUCLEOTIDE SEQUENCE</scope>
    <source>
        <strain evidence="4">LV_2022a</strain>
    </source>
</reference>
<feature type="region of interest" description="Disordered" evidence="2">
    <location>
        <begin position="334"/>
        <end position="371"/>
    </location>
</feature>
<dbReference type="PROSITE" id="PS50076">
    <property type="entry name" value="DNAJ_2"/>
    <property type="match status" value="1"/>
</dbReference>
<gene>
    <name evidence="4" type="ORF">MN116_004038</name>
</gene>
<dbReference type="SUPFAM" id="SSF49493">
    <property type="entry name" value="HSP40/DnaJ peptide-binding domain"/>
    <property type="match status" value="2"/>
</dbReference>
<dbReference type="Gene3D" id="2.60.260.20">
    <property type="entry name" value="Urease metallochaperone UreE, N-terminal domain"/>
    <property type="match status" value="2"/>
</dbReference>
<dbReference type="InterPro" id="IPR002939">
    <property type="entry name" value="DnaJ_C"/>
</dbReference>
<dbReference type="PANTHER" id="PTHR44298:SF1">
    <property type="entry name" value="DNAJ HOMOLOG SUBFAMILY B MEMBER 11"/>
    <property type="match status" value="1"/>
</dbReference>
<dbReference type="GO" id="GO:0006457">
    <property type="term" value="P:protein folding"/>
    <property type="evidence" value="ECO:0007669"/>
    <property type="project" value="InterPro"/>
</dbReference>
<evidence type="ECO:0000259" key="3">
    <source>
        <dbReference type="PROSITE" id="PS50076"/>
    </source>
</evidence>
<dbReference type="CDD" id="cd10747">
    <property type="entry name" value="DnaJ_C"/>
    <property type="match status" value="1"/>
</dbReference>
<dbReference type="Pfam" id="PF01556">
    <property type="entry name" value="DnaJ_C"/>
    <property type="match status" value="1"/>
</dbReference>
<dbReference type="InterPro" id="IPR036869">
    <property type="entry name" value="J_dom_sf"/>
</dbReference>
<dbReference type="Proteomes" id="UP001292079">
    <property type="component" value="Unassembled WGS sequence"/>
</dbReference>
<accession>A0AAE1ZGE9</accession>
<dbReference type="PRINTS" id="PR00625">
    <property type="entry name" value="JDOMAIN"/>
</dbReference>
<feature type="domain" description="J" evidence="3">
    <location>
        <begin position="25"/>
        <end position="90"/>
    </location>
</feature>
<dbReference type="Pfam" id="PF00226">
    <property type="entry name" value="DnaJ"/>
    <property type="match status" value="1"/>
</dbReference>
<dbReference type="FunFam" id="2.60.260.20:FF:000013">
    <property type="entry name" value="DnaJ subfamily B member 11"/>
    <property type="match status" value="1"/>
</dbReference>
<dbReference type="GO" id="GO:0005783">
    <property type="term" value="C:endoplasmic reticulum"/>
    <property type="evidence" value="ECO:0007669"/>
    <property type="project" value="TreeGrafter"/>
</dbReference>
<dbReference type="CDD" id="cd06257">
    <property type="entry name" value="DnaJ"/>
    <property type="match status" value="1"/>
</dbReference>
<dbReference type="GO" id="GO:0051787">
    <property type="term" value="F:misfolded protein binding"/>
    <property type="evidence" value="ECO:0007669"/>
    <property type="project" value="TreeGrafter"/>
</dbReference>
<keyword evidence="1" id="KW-0732">Signal</keyword>
<dbReference type="Gene3D" id="1.10.287.110">
    <property type="entry name" value="DnaJ domain"/>
    <property type="match status" value="1"/>
</dbReference>
<evidence type="ECO:0000256" key="2">
    <source>
        <dbReference type="SAM" id="MobiDB-lite"/>
    </source>
</evidence>
<dbReference type="PANTHER" id="PTHR44298">
    <property type="entry name" value="DNAJ HOMOLOG SUBFAMILY B MEMBER 11"/>
    <property type="match status" value="1"/>
</dbReference>
<protein>
    <recommendedName>
        <fullName evidence="3">J domain-containing protein</fullName>
    </recommendedName>
</protein>
<sequence>MKVKLQALALLSLFLNFILVYCGRDFYAILNVPRSASKSEIKKAYRSLASKLHPDKNREDPNADQKLQDLNEAYEVLSKDDKRKVYDRHGEEGLKNQVEYDFNPFGFARPSEEAPRGGDIVMDLWVTLEELYVGKSVEVTRRKLMKMPAPGTRKCNCRMELRTTSLGLGRFQMHQEQVCNDCPNIQFVPDERSLYIEIKPGTKDGHFYPFVGEGEPHSDGESGDLRFRIRQKKHNTFHRRGDDLYTNVTLTLVESLNGYHVTFPHLDGHQVIISSDYVTAPGTIIRKLNEGMPSFENNKRRGSLYITIDVRFPENFKIPLDKRQIITQLFDSSSTTTTTNISPSSSQSDKPTPAQIYNGLDGGYKKANVKS</sequence>
<evidence type="ECO:0000313" key="4">
    <source>
        <dbReference type="EMBL" id="KAK4472822.1"/>
    </source>
</evidence>
<keyword evidence="5" id="KW-1185">Reference proteome</keyword>
<dbReference type="InterPro" id="IPR008971">
    <property type="entry name" value="HSP40/DnaJ_pept-bd"/>
</dbReference>
<dbReference type="InterPro" id="IPR051736">
    <property type="entry name" value="DnaJ-B11-like"/>
</dbReference>
<dbReference type="SUPFAM" id="SSF46565">
    <property type="entry name" value="Chaperone J-domain"/>
    <property type="match status" value="1"/>
</dbReference>